<dbReference type="SUPFAM" id="SSF48371">
    <property type="entry name" value="ARM repeat"/>
    <property type="match status" value="1"/>
</dbReference>
<evidence type="ECO:0000313" key="2">
    <source>
        <dbReference type="Proteomes" id="UP001501183"/>
    </source>
</evidence>
<dbReference type="Gene3D" id="1.25.10.10">
    <property type="entry name" value="Leucine-rich Repeat Variant"/>
    <property type="match status" value="1"/>
</dbReference>
<dbReference type="InterPro" id="IPR016024">
    <property type="entry name" value="ARM-type_fold"/>
</dbReference>
<dbReference type="EMBL" id="BAABFB010000075">
    <property type="protein sequence ID" value="GAA4489408.1"/>
    <property type="molecule type" value="Genomic_DNA"/>
</dbReference>
<comment type="caution">
    <text evidence="1">The sequence shown here is derived from an EMBL/GenBank/DDBJ whole genome shotgun (WGS) entry which is preliminary data.</text>
</comment>
<organism evidence="1 2">
    <name type="scientific">Rhodococcus olei</name>
    <dbReference type="NCBI Taxonomy" id="2161675"/>
    <lineage>
        <taxon>Bacteria</taxon>
        <taxon>Bacillati</taxon>
        <taxon>Actinomycetota</taxon>
        <taxon>Actinomycetes</taxon>
        <taxon>Mycobacteriales</taxon>
        <taxon>Nocardiaceae</taxon>
        <taxon>Rhodococcus</taxon>
    </lineage>
</organism>
<gene>
    <name evidence="1" type="ORF">GCM10023094_50960</name>
</gene>
<dbReference type="InterPro" id="IPR011989">
    <property type="entry name" value="ARM-like"/>
</dbReference>
<reference evidence="2" key="1">
    <citation type="journal article" date="2019" name="Int. J. Syst. Evol. Microbiol.">
        <title>The Global Catalogue of Microorganisms (GCM) 10K type strain sequencing project: providing services to taxonomists for standard genome sequencing and annotation.</title>
        <authorList>
            <consortium name="The Broad Institute Genomics Platform"/>
            <consortium name="The Broad Institute Genome Sequencing Center for Infectious Disease"/>
            <person name="Wu L."/>
            <person name="Ma J."/>
        </authorList>
    </citation>
    <scope>NUCLEOTIDE SEQUENCE [LARGE SCALE GENOMIC DNA]</scope>
    <source>
        <strain evidence="2">JCM 32206</strain>
    </source>
</reference>
<dbReference type="Pfam" id="PF13646">
    <property type="entry name" value="HEAT_2"/>
    <property type="match status" value="1"/>
</dbReference>
<evidence type="ECO:0000313" key="1">
    <source>
        <dbReference type="EMBL" id="GAA4489408.1"/>
    </source>
</evidence>
<sequence>MYTTNPGGPTARLVDALADAHPSNRLRAALAAGTARDSGLTETLVARCAVEPDFFVRDMLTWALCRMPAETTVPRLIEQLGSDVEQARSQALHTLSKIGDRRAWPAVSTLLHDPHDEVARSAWRAAVALVPPDGEGELAARLATELGRGDHPMQLSLSRALVGLGESVLPVFGAAATSPDPWVRAHAEATERLCRDPDSGFTVSLEMAKRVAAAGPDM</sequence>
<protein>
    <submittedName>
        <fullName evidence="1">HEAT repeat domain-containing protein</fullName>
    </submittedName>
</protein>
<keyword evidence="2" id="KW-1185">Reference proteome</keyword>
<dbReference type="Proteomes" id="UP001501183">
    <property type="component" value="Unassembled WGS sequence"/>
</dbReference>
<name>A0ABP8PNA8_9NOCA</name>
<proteinExistence type="predicted"/>
<accession>A0ABP8PNA8</accession>